<evidence type="ECO:0000313" key="2">
    <source>
        <dbReference type="EMBL" id="MDH7639425.1"/>
    </source>
</evidence>
<keyword evidence="1" id="KW-1133">Transmembrane helix</keyword>
<keyword evidence="3" id="KW-1185">Reference proteome</keyword>
<dbReference type="Proteomes" id="UP001160625">
    <property type="component" value="Unassembled WGS sequence"/>
</dbReference>
<organism evidence="2 3">
    <name type="scientific">Sphingomonas oryzagri</name>
    <dbReference type="NCBI Taxonomy" id="3042314"/>
    <lineage>
        <taxon>Bacteria</taxon>
        <taxon>Pseudomonadati</taxon>
        <taxon>Pseudomonadota</taxon>
        <taxon>Alphaproteobacteria</taxon>
        <taxon>Sphingomonadales</taxon>
        <taxon>Sphingomonadaceae</taxon>
        <taxon>Sphingomonas</taxon>
    </lineage>
</organism>
<evidence type="ECO:0000313" key="3">
    <source>
        <dbReference type="Proteomes" id="UP001160625"/>
    </source>
</evidence>
<comment type="caution">
    <text evidence="2">The sequence shown here is derived from an EMBL/GenBank/DDBJ whole genome shotgun (WGS) entry which is preliminary data.</text>
</comment>
<keyword evidence="1" id="KW-0472">Membrane</keyword>
<name>A0ABT6N2E1_9SPHN</name>
<proteinExistence type="predicted"/>
<evidence type="ECO:0000256" key="1">
    <source>
        <dbReference type="SAM" id="Phobius"/>
    </source>
</evidence>
<keyword evidence="1" id="KW-0812">Transmembrane</keyword>
<accession>A0ABT6N2E1</accession>
<sequence>MAQGEPHLSETEASAGKKVGAMRYVLAVSLVAIVVILSILLIINR</sequence>
<protein>
    <recommendedName>
        <fullName evidence="4">Aa3-type cytochrome c oxidase subunit IV</fullName>
    </recommendedName>
</protein>
<feature type="transmembrane region" description="Helical" evidence="1">
    <location>
        <begin position="24"/>
        <end position="43"/>
    </location>
</feature>
<dbReference type="RefSeq" id="WP_281044691.1">
    <property type="nucleotide sequence ID" value="NZ_JARYGZ010000001.1"/>
</dbReference>
<dbReference type="EMBL" id="JARYGZ010000001">
    <property type="protein sequence ID" value="MDH7639425.1"/>
    <property type="molecule type" value="Genomic_DNA"/>
</dbReference>
<evidence type="ECO:0008006" key="4">
    <source>
        <dbReference type="Google" id="ProtNLM"/>
    </source>
</evidence>
<gene>
    <name evidence="2" type="ORF">QGN17_11855</name>
</gene>
<reference evidence="2" key="1">
    <citation type="submission" date="2023-04" db="EMBL/GenBank/DDBJ databases">
        <title>Sphingomonas sp. MAHUQ-71 isolated from rice field.</title>
        <authorList>
            <person name="Huq M.A."/>
        </authorList>
    </citation>
    <scope>NUCLEOTIDE SEQUENCE</scope>
    <source>
        <strain evidence="2">MAHUQ-71</strain>
    </source>
</reference>